<evidence type="ECO:0000256" key="1">
    <source>
        <dbReference type="SAM" id="MobiDB-lite"/>
    </source>
</evidence>
<organism evidence="2 3">
    <name type="scientific">Rhizoctonia solani</name>
    <dbReference type="NCBI Taxonomy" id="456999"/>
    <lineage>
        <taxon>Eukaryota</taxon>
        <taxon>Fungi</taxon>
        <taxon>Dikarya</taxon>
        <taxon>Basidiomycota</taxon>
        <taxon>Agaricomycotina</taxon>
        <taxon>Agaricomycetes</taxon>
        <taxon>Cantharellales</taxon>
        <taxon>Ceratobasidiaceae</taxon>
        <taxon>Rhizoctonia</taxon>
    </lineage>
</organism>
<feature type="region of interest" description="Disordered" evidence="1">
    <location>
        <begin position="188"/>
        <end position="223"/>
    </location>
</feature>
<feature type="region of interest" description="Disordered" evidence="1">
    <location>
        <begin position="55"/>
        <end position="119"/>
    </location>
</feature>
<evidence type="ECO:0000313" key="2">
    <source>
        <dbReference type="EMBL" id="CAE6500500.1"/>
    </source>
</evidence>
<reference evidence="2" key="1">
    <citation type="submission" date="2021-01" db="EMBL/GenBank/DDBJ databases">
        <authorList>
            <person name="Kaushik A."/>
        </authorList>
    </citation>
    <scope>NUCLEOTIDE SEQUENCE</scope>
    <source>
        <strain evidence="2">AG6-10EEA</strain>
    </source>
</reference>
<sequence length="536" mass="56916">MVIGGFAALALSLYVFRRVRYKALHVSRSQFQITSTGHDGSNGVPGSESNKSFVSGGLGLLGQPTKQKNGHLDAGGESPLWGGREKFSPHMGHGIVDFPPPAHLHANERLPSSSRRRSVIDTIRRNVPGRLSKYGAGWNTIPEVPIVPTVKITDMDTNHHRGASGSSFSGSPDPNLASIQVASVTRPLSATASYHTSGSPLPRTRPGLEHPRPAPAIPPKAPARKAAPRIEVSESIPPVPRLPDISGTGQKKHIDVNSRGKIDVADISKPLPAMHGKSEIAIEGNRAAGETDPMAMYAKYSVGLGVRNESPEMIRRETSMAQKIAQIANSNNSSRPTIAPTGSQSSLAKRDTRALAAAAGVASPAPSEERAFSGVDKKQASGCTSLPNLPATPGLASVGNVMLRPYGQSGSMIPAYLETPAIGLDGRASYLSMNSKWRQRASSSTGPQEAISGAKASENDIATLSRSATEDSDRRTIMSQYSQDFIPLSQQAHIHQNPDYRSPTYSIYNYYGPDRASRMPSMVHVGQGEPEVGGAL</sequence>
<feature type="region of interest" description="Disordered" evidence="1">
    <location>
        <begin position="236"/>
        <end position="256"/>
    </location>
</feature>
<accession>A0A8H3HDR5</accession>
<dbReference type="EMBL" id="CAJMXA010003525">
    <property type="protein sequence ID" value="CAE6500500.1"/>
    <property type="molecule type" value="Genomic_DNA"/>
</dbReference>
<gene>
    <name evidence="2" type="ORF">RDB_LOCUS111828</name>
</gene>
<feature type="compositionally biased region" description="Polar residues" evidence="1">
    <location>
        <begin position="330"/>
        <end position="347"/>
    </location>
</feature>
<name>A0A8H3HDR5_9AGAM</name>
<feature type="compositionally biased region" description="Polar residues" evidence="1">
    <location>
        <begin position="188"/>
        <end position="199"/>
    </location>
</feature>
<comment type="caution">
    <text evidence="2">The sequence shown here is derived from an EMBL/GenBank/DDBJ whole genome shotgun (WGS) entry which is preliminary data.</text>
</comment>
<evidence type="ECO:0000313" key="3">
    <source>
        <dbReference type="Proteomes" id="UP000663853"/>
    </source>
</evidence>
<feature type="region of interest" description="Disordered" evidence="1">
    <location>
        <begin position="439"/>
        <end position="474"/>
    </location>
</feature>
<protein>
    <submittedName>
        <fullName evidence="2">Uncharacterized protein</fullName>
    </submittedName>
</protein>
<proteinExistence type="predicted"/>
<dbReference type="AlphaFoldDB" id="A0A8H3HDR5"/>
<feature type="region of interest" description="Disordered" evidence="1">
    <location>
        <begin position="330"/>
        <end position="349"/>
    </location>
</feature>
<dbReference type="Proteomes" id="UP000663853">
    <property type="component" value="Unassembled WGS sequence"/>
</dbReference>